<evidence type="ECO:0000313" key="2">
    <source>
        <dbReference type="EMBL" id="KAL5104363.1"/>
    </source>
</evidence>
<comment type="caution">
    <text evidence="2">The sequence shown here is derived from an EMBL/GenBank/DDBJ whole genome shotgun (WGS) entry which is preliminary data.</text>
</comment>
<keyword evidence="3" id="KW-1185">Reference proteome</keyword>
<dbReference type="Proteomes" id="UP001651158">
    <property type="component" value="Unassembled WGS sequence"/>
</dbReference>
<sequence length="70" mass="8376">MDGMRDRYLDRAHFGTNNPDNKRRNELRQLGDWIEKIRAPYEDIIGTLFPHECCCTSVSPARRIQRKYCF</sequence>
<evidence type="ECO:0000313" key="3">
    <source>
        <dbReference type="Proteomes" id="UP001651158"/>
    </source>
</evidence>
<reference evidence="2 3" key="1">
    <citation type="journal article" date="2022" name="Front. Cell. Infect. Microbiol.">
        <title>The Genomes of Two Strains of Taenia crassiceps the Animal Model for the Study of Human Cysticercosis.</title>
        <authorList>
            <person name="Bobes R.J."/>
            <person name="Estrada K."/>
            <person name="Rios-Valencia D.G."/>
            <person name="Calderon-Gallegos A."/>
            <person name="de la Torre P."/>
            <person name="Carrero J.C."/>
            <person name="Sanchez-Flores A."/>
            <person name="Laclette J.P."/>
        </authorList>
    </citation>
    <scope>NUCLEOTIDE SEQUENCE [LARGE SCALE GENOMIC DNA]</scope>
    <source>
        <strain evidence="2">WFUcys</strain>
    </source>
</reference>
<evidence type="ECO:0000256" key="1">
    <source>
        <dbReference type="SAM" id="MobiDB-lite"/>
    </source>
</evidence>
<feature type="region of interest" description="Disordered" evidence="1">
    <location>
        <begin position="1"/>
        <end position="21"/>
    </location>
</feature>
<organism evidence="2 3">
    <name type="scientific">Taenia crassiceps</name>
    <dbReference type="NCBI Taxonomy" id="6207"/>
    <lineage>
        <taxon>Eukaryota</taxon>
        <taxon>Metazoa</taxon>
        <taxon>Spiralia</taxon>
        <taxon>Lophotrochozoa</taxon>
        <taxon>Platyhelminthes</taxon>
        <taxon>Cestoda</taxon>
        <taxon>Eucestoda</taxon>
        <taxon>Cyclophyllidea</taxon>
        <taxon>Taeniidae</taxon>
        <taxon>Taenia</taxon>
    </lineage>
</organism>
<accession>A0ABR4Q4Q9</accession>
<gene>
    <name evidence="2" type="ORF">TcWFU_009582</name>
</gene>
<proteinExistence type="predicted"/>
<protein>
    <submittedName>
        <fullName evidence="2">Uncharacterized protein</fullName>
    </submittedName>
</protein>
<feature type="compositionally biased region" description="Basic and acidic residues" evidence="1">
    <location>
        <begin position="1"/>
        <end position="13"/>
    </location>
</feature>
<dbReference type="EMBL" id="JAKROA010000013">
    <property type="protein sequence ID" value="KAL5104363.1"/>
    <property type="molecule type" value="Genomic_DNA"/>
</dbReference>
<name>A0ABR4Q4Q9_9CEST</name>